<gene>
    <name evidence="2" type="ORF">HNQ96_005675</name>
</gene>
<dbReference type="SUPFAM" id="SSF55811">
    <property type="entry name" value="Nudix"/>
    <property type="match status" value="1"/>
</dbReference>
<evidence type="ECO:0000313" key="2">
    <source>
        <dbReference type="EMBL" id="MBB6469781.1"/>
    </source>
</evidence>
<dbReference type="Proteomes" id="UP000532373">
    <property type="component" value="Unassembled WGS sequence"/>
</dbReference>
<reference evidence="2 3" key="1">
    <citation type="submission" date="2020-08" db="EMBL/GenBank/DDBJ databases">
        <title>Genomic Encyclopedia of Type Strains, Phase IV (KMG-IV): sequencing the most valuable type-strain genomes for metagenomic binning, comparative biology and taxonomic classification.</title>
        <authorList>
            <person name="Goeker M."/>
        </authorList>
    </citation>
    <scope>NUCLEOTIDE SEQUENCE [LARGE SCALE GENOMIC DNA]</scope>
    <source>
        <strain evidence="2 3">DSM 17454</strain>
    </source>
</reference>
<dbReference type="Gene3D" id="3.90.79.10">
    <property type="entry name" value="Nucleoside Triphosphate Pyrophosphohydrolase"/>
    <property type="match status" value="1"/>
</dbReference>
<evidence type="ECO:0000313" key="3">
    <source>
        <dbReference type="Proteomes" id="UP000532373"/>
    </source>
</evidence>
<dbReference type="GO" id="GO:0003824">
    <property type="term" value="F:catalytic activity"/>
    <property type="evidence" value="ECO:0007669"/>
    <property type="project" value="UniProtKB-ARBA"/>
</dbReference>
<evidence type="ECO:0000259" key="1">
    <source>
        <dbReference type="Pfam" id="PF00293"/>
    </source>
</evidence>
<dbReference type="Pfam" id="PF00293">
    <property type="entry name" value="NUDIX"/>
    <property type="match status" value="1"/>
</dbReference>
<accession>A0A8E1WLR3</accession>
<sequence>MTKKSAGILMFRRTAAELQVLLIHPGGPFWSKRDLGAWSIPKGENADVEEPDAATRREFLEETGCQPTGELIPLGTQRQPSGKMVTAVAPQGDFEPAELRSNLFEMEWPPRDKAILPRGIALSGLQCPTRSSRSSPA</sequence>
<feature type="domain" description="Nudix hydrolase" evidence="1">
    <location>
        <begin position="2"/>
        <end position="114"/>
    </location>
</feature>
<proteinExistence type="predicted"/>
<dbReference type="InterPro" id="IPR000086">
    <property type="entry name" value="NUDIX_hydrolase_dom"/>
</dbReference>
<protein>
    <submittedName>
        <fullName evidence="2">NUDIX family NTP pyrophosphohydrolase</fullName>
    </submittedName>
</protein>
<dbReference type="AlphaFoldDB" id="A0A8E1WLR3"/>
<name>A0A8E1WLR3_9HYPH</name>
<comment type="caution">
    <text evidence="2">The sequence shown here is derived from an EMBL/GenBank/DDBJ whole genome shotgun (WGS) entry which is preliminary data.</text>
</comment>
<dbReference type="EMBL" id="JACHGI010000019">
    <property type="protein sequence ID" value="MBB6469781.1"/>
    <property type="molecule type" value="Genomic_DNA"/>
</dbReference>
<organism evidence="2 3">
    <name type="scientific">Aminobacter carboxidus</name>
    <dbReference type="NCBI Taxonomy" id="376165"/>
    <lineage>
        <taxon>Bacteria</taxon>
        <taxon>Pseudomonadati</taxon>
        <taxon>Pseudomonadota</taxon>
        <taxon>Alphaproteobacteria</taxon>
        <taxon>Hyphomicrobiales</taxon>
        <taxon>Phyllobacteriaceae</taxon>
        <taxon>Aminobacter</taxon>
    </lineage>
</organism>
<dbReference type="InterPro" id="IPR015797">
    <property type="entry name" value="NUDIX_hydrolase-like_dom_sf"/>
</dbReference>